<reference evidence="2 3" key="1">
    <citation type="submission" date="2024-02" db="EMBL/GenBank/DDBJ databases">
        <title>High-quality chromosome-scale genome assembly of Pensacola bahiagrass (Paspalum notatum Flugge var. saurae).</title>
        <authorList>
            <person name="Vega J.M."/>
            <person name="Podio M."/>
            <person name="Orjuela J."/>
            <person name="Siena L.A."/>
            <person name="Pessino S.C."/>
            <person name="Combes M.C."/>
            <person name="Mariac C."/>
            <person name="Albertini E."/>
            <person name="Pupilli F."/>
            <person name="Ortiz J.P.A."/>
            <person name="Leblanc O."/>
        </authorList>
    </citation>
    <scope>NUCLEOTIDE SEQUENCE [LARGE SCALE GENOMIC DNA]</scope>
    <source>
        <strain evidence="2">R1</strain>
        <tissue evidence="2">Leaf</tissue>
    </source>
</reference>
<evidence type="ECO:0000313" key="2">
    <source>
        <dbReference type="EMBL" id="WVZ59968.1"/>
    </source>
</evidence>
<accession>A0AAQ3WG44</accession>
<evidence type="ECO:0000313" key="3">
    <source>
        <dbReference type="Proteomes" id="UP001341281"/>
    </source>
</evidence>
<dbReference type="AlphaFoldDB" id="A0AAQ3WG44"/>
<feature type="region of interest" description="Disordered" evidence="1">
    <location>
        <begin position="1"/>
        <end position="52"/>
    </location>
</feature>
<protein>
    <submittedName>
        <fullName evidence="2">Uncharacterized protein</fullName>
    </submittedName>
</protein>
<dbReference type="Proteomes" id="UP001341281">
    <property type="component" value="Chromosome 02"/>
</dbReference>
<sequence length="183" mass="20103">MCGRRRGGSRSARERGCHAPSRSRSAWGPVAGARRGRAGPRRRRPTRALERRGLPALSSRRAALAAHSFVLLPVVLSVWCCVKAEGKVAVSSHRGLAFRGILGVEQFQDRAAHSCKQDSDALLFESWQGLLAYSPPQMLDDMLNVVVMEMGMPGFEQKRPFIVPDGIMMFTVSPCWTTVLGIT</sequence>
<evidence type="ECO:0000256" key="1">
    <source>
        <dbReference type="SAM" id="MobiDB-lite"/>
    </source>
</evidence>
<name>A0AAQ3WG44_PASNO</name>
<gene>
    <name evidence="2" type="ORF">U9M48_010047</name>
</gene>
<dbReference type="EMBL" id="CP144746">
    <property type="protein sequence ID" value="WVZ59968.1"/>
    <property type="molecule type" value="Genomic_DNA"/>
</dbReference>
<proteinExistence type="predicted"/>
<feature type="compositionally biased region" description="Basic residues" evidence="1">
    <location>
        <begin position="34"/>
        <end position="46"/>
    </location>
</feature>
<keyword evidence="3" id="KW-1185">Reference proteome</keyword>
<organism evidence="2 3">
    <name type="scientific">Paspalum notatum var. saurae</name>
    <dbReference type="NCBI Taxonomy" id="547442"/>
    <lineage>
        <taxon>Eukaryota</taxon>
        <taxon>Viridiplantae</taxon>
        <taxon>Streptophyta</taxon>
        <taxon>Embryophyta</taxon>
        <taxon>Tracheophyta</taxon>
        <taxon>Spermatophyta</taxon>
        <taxon>Magnoliopsida</taxon>
        <taxon>Liliopsida</taxon>
        <taxon>Poales</taxon>
        <taxon>Poaceae</taxon>
        <taxon>PACMAD clade</taxon>
        <taxon>Panicoideae</taxon>
        <taxon>Andropogonodae</taxon>
        <taxon>Paspaleae</taxon>
        <taxon>Paspalinae</taxon>
        <taxon>Paspalum</taxon>
    </lineage>
</organism>